<dbReference type="InterPro" id="IPR026191">
    <property type="entry name" value="LRIF1"/>
</dbReference>
<feature type="coiled-coil region" evidence="1">
    <location>
        <begin position="868"/>
        <end position="895"/>
    </location>
</feature>
<evidence type="ECO:0000313" key="3">
    <source>
        <dbReference type="Ensembl" id="ENSCPRP00005008557.1"/>
    </source>
</evidence>
<dbReference type="Ensembl" id="ENSCPRT00005010088.1">
    <property type="protein sequence ID" value="ENSCPRP00005008557.1"/>
    <property type="gene ID" value="ENSCPRG00005006124.1"/>
</dbReference>
<evidence type="ECO:0000256" key="1">
    <source>
        <dbReference type="SAM" id="Coils"/>
    </source>
</evidence>
<accession>A0A7M4EG30</accession>
<dbReference type="GO" id="GO:0009048">
    <property type="term" value="P:dosage compensation by inactivation of X chromosome"/>
    <property type="evidence" value="ECO:0007669"/>
    <property type="project" value="Ensembl"/>
</dbReference>
<feature type="region of interest" description="Disordered" evidence="2">
    <location>
        <begin position="756"/>
        <end position="865"/>
    </location>
</feature>
<sequence>MYRVVQTTGPDGINLLKLLPISKSSGNFVPILPSTVRPDPSRANIPQPLHVTFKRPLANTPTPSTVKIPVFQTTNPGKIILTRALDKQENLKVTSEKESLTTKTVPIIQNNPVSVDRLSLQNIAVSASPNQNNSVSVDRSSLQNIAVSASPNQSTSVSVDRLSLQNTAVSASSNQNNSISVDKLSLQNTAVPASSNQNNSVPTDRLSLQNVTIPASSNQSNSVPTDGLSLQNITIPASSNRSNSVPTDRLSLQNVTIPASSNQSNSVPVDRIPLQNVAAPASSNQSKTAYMFVNSRNLPVTVKSPVLPSGHHLQIPADAEVKSVPASSLPPAIQQKILAATGTNASGATEATKTPTVIYVSPVNTVKTVVPKRLPAICPKPVTEVSKPLILTTAQTTVNSSVPGVVTSNGQPPQQPPMKWVVQENPKSAAPCLVPVKSSNNMASKILKTLANMKNVGINSANILPTCSNSSSGSQTKITPIKDNALVMYNGKVYLLTKRGSDVLSAQVDTVTPSTDAQFRKEATQLIDSNTVDKITNKVVNLVLSKSKGIVIAPKDPKTCINTESVPPSNLKNSPETATTLLATPNGNQPSASINQTEALPKAESISSDLNPLLKVVTDENTSSGSKEKDSSPAATTVVAQPKQHCDSSKEQKIQSEKVCSSENTVQNICKRETHRKQYLELRKKFGLSKEERVYLKRIPFGIFPTGSKASVSSNNLKNNDSCSASPLEVEVTTRKQENAEEKKIIVDLQQDWTKKRKEKPFPVPDNAKKKKTAVSSLTNPSLEDDSTSSITLSRSTSQQKKFPTSSKSSLGKDSEQDPRPQNNQVMRSCSPVLVSSGDEDDDDDSVRGFFREDAFPLPPPDLDETIRDEKIKRLKQLLREREAALEELRKKRQQT</sequence>
<dbReference type="AlphaFoldDB" id="A0A7M4EG30"/>
<evidence type="ECO:0000256" key="2">
    <source>
        <dbReference type="SAM" id="MobiDB-lite"/>
    </source>
</evidence>
<dbReference type="Pfam" id="PF15741">
    <property type="entry name" value="LRIF1"/>
    <property type="match status" value="2"/>
</dbReference>
<gene>
    <name evidence="3" type="primary">LRIF1</name>
</gene>
<feature type="compositionally biased region" description="Basic and acidic residues" evidence="2">
    <location>
        <begin position="846"/>
        <end position="855"/>
    </location>
</feature>
<keyword evidence="4" id="KW-1185">Reference proteome</keyword>
<feature type="compositionally biased region" description="Low complexity" evidence="2">
    <location>
        <begin position="788"/>
        <end position="798"/>
    </location>
</feature>
<reference evidence="3" key="2">
    <citation type="submission" date="2025-09" db="UniProtKB">
        <authorList>
            <consortium name="Ensembl"/>
        </authorList>
    </citation>
    <scope>IDENTIFICATION</scope>
</reference>
<feature type="region of interest" description="Disordered" evidence="2">
    <location>
        <begin position="708"/>
        <end position="737"/>
    </location>
</feature>
<dbReference type="OMA" id="ERNDKNH"/>
<proteinExistence type="predicted"/>
<protein>
    <submittedName>
        <fullName evidence="3">Ligand dependent nuclear receptor interacting factor 1</fullName>
    </submittedName>
</protein>
<dbReference type="PANTHER" id="PTHR16131:SF2">
    <property type="entry name" value="LIGAND-DEPENDENT NUCLEAR RECEPTOR-INTERACTING FACTOR 1"/>
    <property type="match status" value="1"/>
</dbReference>
<dbReference type="GO" id="GO:0000781">
    <property type="term" value="C:chromosome, telomeric region"/>
    <property type="evidence" value="ECO:0007669"/>
    <property type="project" value="Ensembl"/>
</dbReference>
<feature type="region of interest" description="Disordered" evidence="2">
    <location>
        <begin position="618"/>
        <end position="650"/>
    </location>
</feature>
<dbReference type="GO" id="GO:0042974">
    <property type="term" value="F:nuclear retinoic acid receptor binding"/>
    <property type="evidence" value="ECO:0007669"/>
    <property type="project" value="InterPro"/>
</dbReference>
<feature type="compositionally biased region" description="Polar residues" evidence="2">
    <location>
        <begin position="708"/>
        <end position="725"/>
    </location>
</feature>
<dbReference type="Proteomes" id="UP000594220">
    <property type="component" value="Unplaced"/>
</dbReference>
<dbReference type="GO" id="GO:0006355">
    <property type="term" value="P:regulation of DNA-templated transcription"/>
    <property type="evidence" value="ECO:0007669"/>
    <property type="project" value="InterPro"/>
</dbReference>
<dbReference type="GO" id="GO:0034451">
    <property type="term" value="C:centriolar satellite"/>
    <property type="evidence" value="ECO:0007669"/>
    <property type="project" value="Ensembl"/>
</dbReference>
<dbReference type="PANTHER" id="PTHR16131">
    <property type="entry name" value="LIGAND-DEPENDENT NUCLEAR RECEPTOR-INTERACTING FACTOR 1"/>
    <property type="match status" value="1"/>
</dbReference>
<evidence type="ECO:0000313" key="4">
    <source>
        <dbReference type="Proteomes" id="UP000594220"/>
    </source>
</evidence>
<feature type="compositionally biased region" description="Polar residues" evidence="2">
    <location>
        <begin position="799"/>
        <end position="810"/>
    </location>
</feature>
<organism evidence="3 4">
    <name type="scientific">Crocodylus porosus</name>
    <name type="common">Saltwater crocodile</name>
    <name type="synonym">Estuarine crocodile</name>
    <dbReference type="NCBI Taxonomy" id="8502"/>
    <lineage>
        <taxon>Eukaryota</taxon>
        <taxon>Metazoa</taxon>
        <taxon>Chordata</taxon>
        <taxon>Craniata</taxon>
        <taxon>Vertebrata</taxon>
        <taxon>Euteleostomi</taxon>
        <taxon>Archelosauria</taxon>
        <taxon>Archosauria</taxon>
        <taxon>Crocodylia</taxon>
        <taxon>Longirostres</taxon>
        <taxon>Crocodylidae</taxon>
        <taxon>Crocodylus</taxon>
    </lineage>
</organism>
<reference evidence="3" key="1">
    <citation type="submission" date="2025-08" db="UniProtKB">
        <authorList>
            <consortium name="Ensembl"/>
        </authorList>
    </citation>
    <scope>IDENTIFICATION</scope>
</reference>
<dbReference type="GO" id="GO:0005654">
    <property type="term" value="C:nucleoplasm"/>
    <property type="evidence" value="ECO:0007669"/>
    <property type="project" value="Ensembl"/>
</dbReference>
<name>A0A7M4EG30_CROPO</name>
<keyword evidence="1" id="KW-0175">Coiled coil</keyword>
<dbReference type="GeneTree" id="ENSGT00390000017353"/>